<keyword evidence="3" id="KW-0547">Nucleotide-binding</keyword>
<dbReference type="GO" id="GO:0004674">
    <property type="term" value="F:protein serine/threonine kinase activity"/>
    <property type="evidence" value="ECO:0007669"/>
    <property type="project" value="UniProtKB-KW"/>
</dbReference>
<dbReference type="GO" id="GO:0005524">
    <property type="term" value="F:ATP binding"/>
    <property type="evidence" value="ECO:0007669"/>
    <property type="project" value="UniProtKB-KW"/>
</dbReference>
<evidence type="ECO:0000313" key="8">
    <source>
        <dbReference type="Proteomes" id="UP001218218"/>
    </source>
</evidence>
<keyword evidence="8" id="KW-1185">Reference proteome</keyword>
<proteinExistence type="predicted"/>
<evidence type="ECO:0000313" key="7">
    <source>
        <dbReference type="EMBL" id="KAJ7350678.1"/>
    </source>
</evidence>
<dbReference type="PANTHER" id="PTHR24351">
    <property type="entry name" value="RIBOSOMAL PROTEIN S6 KINASE"/>
    <property type="match status" value="1"/>
</dbReference>
<dbReference type="SUPFAM" id="SSF56112">
    <property type="entry name" value="Protein kinase-like (PK-like)"/>
    <property type="match status" value="1"/>
</dbReference>
<dbReference type="Gene3D" id="1.10.510.10">
    <property type="entry name" value="Transferase(Phosphotransferase) domain 1"/>
    <property type="match status" value="1"/>
</dbReference>
<name>A0AAD7ETL5_9AGAR</name>
<dbReference type="InterPro" id="IPR011009">
    <property type="entry name" value="Kinase-like_dom_sf"/>
</dbReference>
<dbReference type="Gene3D" id="3.30.200.20">
    <property type="entry name" value="Phosphorylase Kinase, domain 1"/>
    <property type="match status" value="1"/>
</dbReference>
<dbReference type="AlphaFoldDB" id="A0AAD7ETL5"/>
<dbReference type="PROSITE" id="PS50011">
    <property type="entry name" value="PROTEIN_KINASE_DOM"/>
    <property type="match status" value="1"/>
</dbReference>
<dbReference type="InterPro" id="IPR000719">
    <property type="entry name" value="Prot_kinase_dom"/>
</dbReference>
<protein>
    <submittedName>
        <fullName evidence="7">Kinase-like domain-containing protein</fullName>
    </submittedName>
</protein>
<dbReference type="Pfam" id="PF00069">
    <property type="entry name" value="Pkinase"/>
    <property type="match status" value="1"/>
</dbReference>
<dbReference type="Proteomes" id="UP001218218">
    <property type="component" value="Unassembled WGS sequence"/>
</dbReference>
<evidence type="ECO:0000256" key="5">
    <source>
        <dbReference type="ARBA" id="ARBA00022840"/>
    </source>
</evidence>
<dbReference type="EMBL" id="JARIHO010000014">
    <property type="protein sequence ID" value="KAJ7350678.1"/>
    <property type="molecule type" value="Genomic_DNA"/>
</dbReference>
<accession>A0AAD7ETL5</accession>
<evidence type="ECO:0000256" key="3">
    <source>
        <dbReference type="ARBA" id="ARBA00022741"/>
    </source>
</evidence>
<reference evidence="7" key="1">
    <citation type="submission" date="2023-03" db="EMBL/GenBank/DDBJ databases">
        <title>Massive genome expansion in bonnet fungi (Mycena s.s.) driven by repeated elements and novel gene families across ecological guilds.</title>
        <authorList>
            <consortium name="Lawrence Berkeley National Laboratory"/>
            <person name="Harder C.B."/>
            <person name="Miyauchi S."/>
            <person name="Viragh M."/>
            <person name="Kuo A."/>
            <person name="Thoen E."/>
            <person name="Andreopoulos B."/>
            <person name="Lu D."/>
            <person name="Skrede I."/>
            <person name="Drula E."/>
            <person name="Henrissat B."/>
            <person name="Morin E."/>
            <person name="Kohler A."/>
            <person name="Barry K."/>
            <person name="LaButti K."/>
            <person name="Morin E."/>
            <person name="Salamov A."/>
            <person name="Lipzen A."/>
            <person name="Mereny Z."/>
            <person name="Hegedus B."/>
            <person name="Baldrian P."/>
            <person name="Stursova M."/>
            <person name="Weitz H."/>
            <person name="Taylor A."/>
            <person name="Grigoriev I.V."/>
            <person name="Nagy L.G."/>
            <person name="Martin F."/>
            <person name="Kauserud H."/>
        </authorList>
    </citation>
    <scope>NUCLEOTIDE SEQUENCE</scope>
    <source>
        <strain evidence="7">CBHHK002</strain>
    </source>
</reference>
<dbReference type="SMART" id="SM00220">
    <property type="entry name" value="S_TKc"/>
    <property type="match status" value="1"/>
</dbReference>
<evidence type="ECO:0000256" key="1">
    <source>
        <dbReference type="ARBA" id="ARBA00022527"/>
    </source>
</evidence>
<keyword evidence="5" id="KW-0067">ATP-binding</keyword>
<organism evidence="7 8">
    <name type="scientific">Mycena albidolilacea</name>
    <dbReference type="NCBI Taxonomy" id="1033008"/>
    <lineage>
        <taxon>Eukaryota</taxon>
        <taxon>Fungi</taxon>
        <taxon>Dikarya</taxon>
        <taxon>Basidiomycota</taxon>
        <taxon>Agaricomycotina</taxon>
        <taxon>Agaricomycetes</taxon>
        <taxon>Agaricomycetidae</taxon>
        <taxon>Agaricales</taxon>
        <taxon>Marasmiineae</taxon>
        <taxon>Mycenaceae</taxon>
        <taxon>Mycena</taxon>
    </lineage>
</organism>
<keyword evidence="1" id="KW-0723">Serine/threonine-protein kinase</keyword>
<sequence>MVLSPKPQRYSTLPTISEEHDVLSLASNEAHCSQPSPQAEHDIALANFDIIPSSGYPTLCRKRSGNTVYTIKASSHMSHTEKSVLDSVRALCAPFVESVYWSFGEEGQVYLVSEPRSDANLATLVKNSGPVASADVLYYACEVVDALSSLHAANIIHRDLTPFNVFVDHTGHIVLSNFSNAMMISADAPSQSAAMEYQAPEHLLGWAHDFAVDCWSFGTLLHFLLAGTNPVVDGEDPDATRSRILNGNIVLNDLLLTEAKDLIRKCLERNPALRLTIGRIREHNYFANVYGATFSCATDRGLTFAFT</sequence>
<feature type="domain" description="Protein kinase" evidence="6">
    <location>
        <begin position="1"/>
        <end position="286"/>
    </location>
</feature>
<keyword evidence="2" id="KW-0808">Transferase</keyword>
<comment type="caution">
    <text evidence="7">The sequence shown here is derived from an EMBL/GenBank/DDBJ whole genome shotgun (WGS) entry which is preliminary data.</text>
</comment>
<evidence type="ECO:0000256" key="4">
    <source>
        <dbReference type="ARBA" id="ARBA00022777"/>
    </source>
</evidence>
<keyword evidence="4 7" id="KW-0418">Kinase</keyword>
<gene>
    <name evidence="7" type="ORF">DFH08DRAFT_695334</name>
</gene>
<evidence type="ECO:0000259" key="6">
    <source>
        <dbReference type="PROSITE" id="PS50011"/>
    </source>
</evidence>
<evidence type="ECO:0000256" key="2">
    <source>
        <dbReference type="ARBA" id="ARBA00022679"/>
    </source>
</evidence>